<keyword evidence="1" id="KW-0805">Transcription regulation</keyword>
<evidence type="ECO:0000256" key="4">
    <source>
        <dbReference type="PROSITE-ProRule" id="PRU00335"/>
    </source>
</evidence>
<dbReference type="Gene3D" id="1.10.357.10">
    <property type="entry name" value="Tetracycline Repressor, domain 2"/>
    <property type="match status" value="1"/>
</dbReference>
<protein>
    <submittedName>
        <fullName evidence="6">TetR/AcrR family transcriptional regulator</fullName>
    </submittedName>
</protein>
<dbReference type="Pfam" id="PF21597">
    <property type="entry name" value="TetR_C_43"/>
    <property type="match status" value="1"/>
</dbReference>
<dbReference type="InterPro" id="IPR001647">
    <property type="entry name" value="HTH_TetR"/>
</dbReference>
<dbReference type="PRINTS" id="PR00455">
    <property type="entry name" value="HTHTETR"/>
</dbReference>
<sequence>MKSPARTPAAAPRAAVDLAGAGAGAASGAGVASGAGAGAGAAAGACAATAPAAPGRVPKPRADAVRNRERILVAAREAFVEFGSEAPFDEIARRAGIGNATLYRHFPDRAALVHHVVLYVMDRVTALAEDALAEEPDAFAALCRFTHGAAAERIGALCPMLAAGFDHEHPELLAARAALETAVERLVDAGQSGGLLRPDIGVGDLMVALSQLSRPLPGIDCLGVERFVHRHLQLFLDGLRAPARSELPGAAATLDDLRRMPRH</sequence>
<dbReference type="EMBL" id="JASITI010000084">
    <property type="protein sequence ID" value="MDK9501021.1"/>
    <property type="molecule type" value="Genomic_DNA"/>
</dbReference>
<dbReference type="PANTHER" id="PTHR30055">
    <property type="entry name" value="HTH-TYPE TRANSCRIPTIONAL REGULATOR RUTR"/>
    <property type="match status" value="1"/>
</dbReference>
<dbReference type="SUPFAM" id="SSF46689">
    <property type="entry name" value="Homeodomain-like"/>
    <property type="match status" value="1"/>
</dbReference>
<keyword evidence="2 4" id="KW-0238">DNA-binding</keyword>
<evidence type="ECO:0000256" key="2">
    <source>
        <dbReference type="ARBA" id="ARBA00023125"/>
    </source>
</evidence>
<organism evidence="6 7">
    <name type="scientific">Streptomyces katrae</name>
    <dbReference type="NCBI Taxonomy" id="68223"/>
    <lineage>
        <taxon>Bacteria</taxon>
        <taxon>Bacillati</taxon>
        <taxon>Actinomycetota</taxon>
        <taxon>Actinomycetes</taxon>
        <taxon>Kitasatosporales</taxon>
        <taxon>Streptomycetaceae</taxon>
        <taxon>Streptomyces</taxon>
    </lineage>
</organism>
<dbReference type="SUPFAM" id="SSF48498">
    <property type="entry name" value="Tetracyclin repressor-like, C-terminal domain"/>
    <property type="match status" value="1"/>
</dbReference>
<reference evidence="6 7" key="1">
    <citation type="submission" date="2023-05" db="EMBL/GenBank/DDBJ databases">
        <title>Sequencing and Assembly of Streptomyces sp. NP73.</title>
        <authorList>
            <person name="Konwar A.N."/>
            <person name="Saikia K."/>
            <person name="Thakur D."/>
        </authorList>
    </citation>
    <scope>NUCLEOTIDE SEQUENCE [LARGE SCALE GENOMIC DNA]</scope>
    <source>
        <strain evidence="6 7">NP73</strain>
    </source>
</reference>
<keyword evidence="7" id="KW-1185">Reference proteome</keyword>
<evidence type="ECO:0000259" key="5">
    <source>
        <dbReference type="PROSITE" id="PS50977"/>
    </source>
</evidence>
<dbReference type="Pfam" id="PF00440">
    <property type="entry name" value="TetR_N"/>
    <property type="match status" value="1"/>
</dbReference>
<gene>
    <name evidence="6" type="ORF">QEZ40_007227</name>
</gene>
<dbReference type="RefSeq" id="WP_285346478.1">
    <property type="nucleotide sequence ID" value="NZ_JASITI010000084.1"/>
</dbReference>
<evidence type="ECO:0000313" key="6">
    <source>
        <dbReference type="EMBL" id="MDK9501021.1"/>
    </source>
</evidence>
<evidence type="ECO:0000313" key="7">
    <source>
        <dbReference type="Proteomes" id="UP001223390"/>
    </source>
</evidence>
<dbReference type="Proteomes" id="UP001223390">
    <property type="component" value="Unassembled WGS sequence"/>
</dbReference>
<dbReference type="InterPro" id="IPR009057">
    <property type="entry name" value="Homeodomain-like_sf"/>
</dbReference>
<evidence type="ECO:0000256" key="3">
    <source>
        <dbReference type="ARBA" id="ARBA00023163"/>
    </source>
</evidence>
<name>A0ABT7H645_9ACTN</name>
<dbReference type="InterPro" id="IPR036271">
    <property type="entry name" value="Tet_transcr_reg_TetR-rel_C_sf"/>
</dbReference>
<proteinExistence type="predicted"/>
<dbReference type="PANTHER" id="PTHR30055:SF234">
    <property type="entry name" value="HTH-TYPE TRANSCRIPTIONAL REGULATOR BETI"/>
    <property type="match status" value="1"/>
</dbReference>
<accession>A0ABT7H645</accession>
<keyword evidence="3" id="KW-0804">Transcription</keyword>
<feature type="domain" description="HTH tetR-type" evidence="5">
    <location>
        <begin position="65"/>
        <end position="124"/>
    </location>
</feature>
<dbReference type="InterPro" id="IPR050109">
    <property type="entry name" value="HTH-type_TetR-like_transc_reg"/>
</dbReference>
<feature type="DNA-binding region" description="H-T-H motif" evidence="4">
    <location>
        <begin position="87"/>
        <end position="106"/>
    </location>
</feature>
<evidence type="ECO:0000256" key="1">
    <source>
        <dbReference type="ARBA" id="ARBA00023015"/>
    </source>
</evidence>
<dbReference type="InterPro" id="IPR049445">
    <property type="entry name" value="TetR_SbtR-like_C"/>
</dbReference>
<comment type="caution">
    <text evidence="6">The sequence shown here is derived from an EMBL/GenBank/DDBJ whole genome shotgun (WGS) entry which is preliminary data.</text>
</comment>
<dbReference type="PROSITE" id="PS50977">
    <property type="entry name" value="HTH_TETR_2"/>
    <property type="match status" value="1"/>
</dbReference>